<dbReference type="PANTHER" id="PTHR47074:SF48">
    <property type="entry name" value="POLYNUCLEOTIDYL TRANSFERASE, RIBONUCLEASE H-LIKE SUPERFAMILY PROTEIN"/>
    <property type="match status" value="1"/>
</dbReference>
<evidence type="ECO:0000313" key="2">
    <source>
        <dbReference type="EMBL" id="MBA0711200.1"/>
    </source>
</evidence>
<dbReference type="InterPro" id="IPR052929">
    <property type="entry name" value="RNase_H-like_EbsB-rel"/>
</dbReference>
<dbReference type="GO" id="GO:0004523">
    <property type="term" value="F:RNA-DNA hybrid ribonuclease activity"/>
    <property type="evidence" value="ECO:0007669"/>
    <property type="project" value="InterPro"/>
</dbReference>
<protein>
    <recommendedName>
        <fullName evidence="1">RNase H type-1 domain-containing protein</fullName>
    </recommendedName>
</protein>
<dbReference type="PANTHER" id="PTHR47074">
    <property type="entry name" value="BNAC02G40300D PROTEIN"/>
    <property type="match status" value="1"/>
</dbReference>
<name>A0A7J8ZHT9_9ROSI</name>
<proteinExistence type="predicted"/>
<organism evidence="2 3">
    <name type="scientific">Gossypium laxum</name>
    <dbReference type="NCBI Taxonomy" id="34288"/>
    <lineage>
        <taxon>Eukaryota</taxon>
        <taxon>Viridiplantae</taxon>
        <taxon>Streptophyta</taxon>
        <taxon>Embryophyta</taxon>
        <taxon>Tracheophyta</taxon>
        <taxon>Spermatophyta</taxon>
        <taxon>Magnoliopsida</taxon>
        <taxon>eudicotyledons</taxon>
        <taxon>Gunneridae</taxon>
        <taxon>Pentapetalae</taxon>
        <taxon>rosids</taxon>
        <taxon>malvids</taxon>
        <taxon>Malvales</taxon>
        <taxon>Malvaceae</taxon>
        <taxon>Malvoideae</taxon>
        <taxon>Gossypium</taxon>
    </lineage>
</organism>
<dbReference type="GO" id="GO:0003676">
    <property type="term" value="F:nucleic acid binding"/>
    <property type="evidence" value="ECO:0007669"/>
    <property type="project" value="InterPro"/>
</dbReference>
<keyword evidence="3" id="KW-1185">Reference proteome</keyword>
<evidence type="ECO:0000313" key="3">
    <source>
        <dbReference type="Proteomes" id="UP000593574"/>
    </source>
</evidence>
<dbReference type="InterPro" id="IPR044730">
    <property type="entry name" value="RNase_H-like_dom_plant"/>
</dbReference>
<reference evidence="2 3" key="1">
    <citation type="journal article" date="2019" name="Genome Biol. Evol.">
        <title>Insights into the evolution of the New World diploid cottons (Gossypium, subgenus Houzingenia) based on genome sequencing.</title>
        <authorList>
            <person name="Grover C.E."/>
            <person name="Arick M.A. 2nd"/>
            <person name="Thrash A."/>
            <person name="Conover J.L."/>
            <person name="Sanders W.S."/>
            <person name="Peterson D.G."/>
            <person name="Frelichowski J.E."/>
            <person name="Scheffler J.A."/>
            <person name="Scheffler B.E."/>
            <person name="Wendel J.F."/>
        </authorList>
    </citation>
    <scope>NUCLEOTIDE SEQUENCE [LARGE SCALE GENOMIC DNA]</scope>
    <source>
        <strain evidence="2">4</strain>
        <tissue evidence="2">Leaf</tissue>
    </source>
</reference>
<dbReference type="Proteomes" id="UP000593574">
    <property type="component" value="Unassembled WGS sequence"/>
</dbReference>
<dbReference type="Pfam" id="PF13456">
    <property type="entry name" value="RVT_3"/>
    <property type="match status" value="1"/>
</dbReference>
<feature type="domain" description="RNase H type-1" evidence="1">
    <location>
        <begin position="72"/>
        <end position="183"/>
    </location>
</feature>
<dbReference type="InterPro" id="IPR012337">
    <property type="entry name" value="RNaseH-like_sf"/>
</dbReference>
<dbReference type="AlphaFoldDB" id="A0A7J8ZHT9"/>
<dbReference type="Gene3D" id="3.30.420.10">
    <property type="entry name" value="Ribonuclease H-like superfamily/Ribonuclease H"/>
    <property type="match status" value="1"/>
</dbReference>
<dbReference type="InterPro" id="IPR002156">
    <property type="entry name" value="RNaseH_domain"/>
</dbReference>
<dbReference type="InterPro" id="IPR036397">
    <property type="entry name" value="RNaseH_sf"/>
</dbReference>
<gene>
    <name evidence="2" type="ORF">Golax_010410</name>
</gene>
<dbReference type="CDD" id="cd06222">
    <property type="entry name" value="RNase_H_like"/>
    <property type="match status" value="1"/>
</dbReference>
<sequence>MDDEILEAFNQIYPRKAPETLLHALKDYPTTRAILTLGGLDDRLLDKDYLYYEKPLCGSVKINVDAIVLNKKIGFRVIIHNFDGFVLGRGIGFKDELMTTEWVEFYAFEEGLKLVHSLNIDNAIFKTDCSSLVNRFKKCKYDITIIGHRINEIYKTLEMFTTAGVKWANLSCNNVADFICKYAILNTCNMLFRMDYPRDIHDIIFHDSFN</sequence>
<comment type="caution">
    <text evidence="2">The sequence shown here is derived from an EMBL/GenBank/DDBJ whole genome shotgun (WGS) entry which is preliminary data.</text>
</comment>
<dbReference type="SUPFAM" id="SSF53098">
    <property type="entry name" value="Ribonuclease H-like"/>
    <property type="match status" value="1"/>
</dbReference>
<accession>A0A7J8ZHT9</accession>
<evidence type="ECO:0000259" key="1">
    <source>
        <dbReference type="Pfam" id="PF13456"/>
    </source>
</evidence>
<dbReference type="EMBL" id="JABEZV010000005">
    <property type="protein sequence ID" value="MBA0711200.1"/>
    <property type="molecule type" value="Genomic_DNA"/>
</dbReference>